<keyword evidence="3" id="KW-1185">Reference proteome</keyword>
<dbReference type="PANTHER" id="PTHR33164:SF43">
    <property type="entry name" value="HTH-TYPE TRANSCRIPTIONAL REPRESSOR YETL"/>
    <property type="match status" value="1"/>
</dbReference>
<dbReference type="Proteomes" id="UP000325255">
    <property type="component" value="Unassembled WGS sequence"/>
</dbReference>
<name>A0A5M6IID8_9PROT</name>
<dbReference type="InterPro" id="IPR039422">
    <property type="entry name" value="MarR/SlyA-like"/>
</dbReference>
<proteinExistence type="predicted"/>
<dbReference type="GO" id="GO:0006950">
    <property type="term" value="P:response to stress"/>
    <property type="evidence" value="ECO:0007669"/>
    <property type="project" value="TreeGrafter"/>
</dbReference>
<organism evidence="2 3">
    <name type="scientific">Rhodovastum atsumiense</name>
    <dbReference type="NCBI Taxonomy" id="504468"/>
    <lineage>
        <taxon>Bacteria</taxon>
        <taxon>Pseudomonadati</taxon>
        <taxon>Pseudomonadota</taxon>
        <taxon>Alphaproteobacteria</taxon>
        <taxon>Acetobacterales</taxon>
        <taxon>Acetobacteraceae</taxon>
        <taxon>Rhodovastum</taxon>
    </lineage>
</organism>
<dbReference type="AlphaFoldDB" id="A0A5M6IID8"/>
<feature type="domain" description="HTH marR-type" evidence="1">
    <location>
        <begin position="37"/>
        <end position="149"/>
    </location>
</feature>
<sequence length="149" mass="16561">MTTGKTPFGFTSNLQAPALETNGLVALPESEDVGSGNAPVPERLVTLHGTLLALVRRDGRDLTARQLTAFMTVYLDNQVHTVSSMAELLNISRPGVTRLLDRLAEYDLVERQEDRNDRRRVLIRRTVRGTAFLRELEEIARTAPALVHA</sequence>
<dbReference type="SUPFAM" id="SSF46785">
    <property type="entry name" value="Winged helix' DNA-binding domain"/>
    <property type="match status" value="1"/>
</dbReference>
<dbReference type="Pfam" id="PF01047">
    <property type="entry name" value="MarR"/>
    <property type="match status" value="1"/>
</dbReference>
<dbReference type="InterPro" id="IPR036388">
    <property type="entry name" value="WH-like_DNA-bd_sf"/>
</dbReference>
<evidence type="ECO:0000313" key="2">
    <source>
        <dbReference type="EMBL" id="KAA5608036.1"/>
    </source>
</evidence>
<accession>A0A5M6IID8</accession>
<dbReference type="Gene3D" id="1.10.10.10">
    <property type="entry name" value="Winged helix-like DNA-binding domain superfamily/Winged helix DNA-binding domain"/>
    <property type="match status" value="1"/>
</dbReference>
<protein>
    <submittedName>
        <fullName evidence="2">MarR family transcriptional regulator</fullName>
    </submittedName>
</protein>
<dbReference type="InterPro" id="IPR000835">
    <property type="entry name" value="HTH_MarR-typ"/>
</dbReference>
<gene>
    <name evidence="2" type="ORF">F1189_30990</name>
</gene>
<dbReference type="PANTHER" id="PTHR33164">
    <property type="entry name" value="TRANSCRIPTIONAL REGULATOR, MARR FAMILY"/>
    <property type="match status" value="1"/>
</dbReference>
<dbReference type="PRINTS" id="PR00598">
    <property type="entry name" value="HTHMARR"/>
</dbReference>
<reference evidence="2 3" key="1">
    <citation type="submission" date="2019-09" db="EMBL/GenBank/DDBJ databases">
        <title>Genome sequence of Rhodovastum atsumiense, a diverse member of the Acetobacteraceae family of non-sulfur purple photosynthetic bacteria.</title>
        <authorList>
            <person name="Meyer T."/>
            <person name="Kyndt J."/>
        </authorList>
    </citation>
    <scope>NUCLEOTIDE SEQUENCE [LARGE SCALE GENOMIC DNA]</scope>
    <source>
        <strain evidence="2 3">DSM 21279</strain>
    </source>
</reference>
<dbReference type="GO" id="GO:0003700">
    <property type="term" value="F:DNA-binding transcription factor activity"/>
    <property type="evidence" value="ECO:0007669"/>
    <property type="project" value="InterPro"/>
</dbReference>
<dbReference type="SMART" id="SM00347">
    <property type="entry name" value="HTH_MARR"/>
    <property type="match status" value="1"/>
</dbReference>
<evidence type="ECO:0000313" key="3">
    <source>
        <dbReference type="Proteomes" id="UP000325255"/>
    </source>
</evidence>
<dbReference type="EMBL" id="VWPK01000113">
    <property type="protein sequence ID" value="KAA5608036.1"/>
    <property type="molecule type" value="Genomic_DNA"/>
</dbReference>
<comment type="caution">
    <text evidence="2">The sequence shown here is derived from an EMBL/GenBank/DDBJ whole genome shotgun (WGS) entry which is preliminary data.</text>
</comment>
<dbReference type="PROSITE" id="PS50995">
    <property type="entry name" value="HTH_MARR_2"/>
    <property type="match status" value="1"/>
</dbReference>
<dbReference type="InterPro" id="IPR036390">
    <property type="entry name" value="WH_DNA-bd_sf"/>
</dbReference>
<dbReference type="OrthoDB" id="9812268at2"/>
<evidence type="ECO:0000259" key="1">
    <source>
        <dbReference type="PROSITE" id="PS50995"/>
    </source>
</evidence>